<dbReference type="AlphaFoldDB" id="X0YFE2"/>
<protein>
    <submittedName>
        <fullName evidence="1">Uncharacterized protein</fullName>
    </submittedName>
</protein>
<comment type="caution">
    <text evidence="1">The sequence shown here is derived from an EMBL/GenBank/DDBJ whole genome shotgun (WGS) entry which is preliminary data.</text>
</comment>
<feature type="non-terminal residue" evidence="1">
    <location>
        <position position="1"/>
    </location>
</feature>
<accession>X0YFE2</accession>
<organism evidence="1">
    <name type="scientific">marine sediment metagenome</name>
    <dbReference type="NCBI Taxonomy" id="412755"/>
    <lineage>
        <taxon>unclassified sequences</taxon>
        <taxon>metagenomes</taxon>
        <taxon>ecological metagenomes</taxon>
    </lineage>
</organism>
<evidence type="ECO:0000313" key="1">
    <source>
        <dbReference type="EMBL" id="GAG54565.1"/>
    </source>
</evidence>
<sequence>NIAPVCKECNKREKDINNKHVSWQKHLRIVCKRNNDIHNFDERKKRILKHIEIGEFAYPKLTENEKHSIRVIAESLYKNITTEINNSLDLYKKITKAFVKNNNIVD</sequence>
<proteinExistence type="predicted"/>
<gene>
    <name evidence="1" type="ORF">S01H4_19095</name>
</gene>
<reference evidence="1" key="1">
    <citation type="journal article" date="2014" name="Front. Microbiol.">
        <title>High frequency of phylogenetically diverse reductive dehalogenase-homologous genes in deep subseafloor sedimentary metagenomes.</title>
        <authorList>
            <person name="Kawai M."/>
            <person name="Futagami T."/>
            <person name="Toyoda A."/>
            <person name="Takaki Y."/>
            <person name="Nishi S."/>
            <person name="Hori S."/>
            <person name="Arai W."/>
            <person name="Tsubouchi T."/>
            <person name="Morono Y."/>
            <person name="Uchiyama I."/>
            <person name="Ito T."/>
            <person name="Fujiyama A."/>
            <person name="Inagaki F."/>
            <person name="Takami H."/>
        </authorList>
    </citation>
    <scope>NUCLEOTIDE SEQUENCE</scope>
    <source>
        <strain evidence="1">Expedition CK06-06</strain>
    </source>
</reference>
<dbReference type="EMBL" id="BART01008495">
    <property type="protein sequence ID" value="GAG54565.1"/>
    <property type="molecule type" value="Genomic_DNA"/>
</dbReference>
<name>X0YFE2_9ZZZZ</name>